<feature type="compositionally biased region" description="Polar residues" evidence="11">
    <location>
        <begin position="187"/>
        <end position="196"/>
    </location>
</feature>
<dbReference type="PROSITE" id="PS51073">
    <property type="entry name" value="RPEL"/>
    <property type="match status" value="3"/>
</dbReference>
<dbReference type="InterPro" id="IPR004018">
    <property type="entry name" value="RPEL_repeat"/>
</dbReference>
<comment type="function">
    <text evidence="10">Regulator of protein phosphatase 1 (PP1) required for neural tube and optic fissure closure, and enteric neural crest cell (ENCCs) migration during development. Acts as an activator of PP1. During neural tube closure, localizes to the ventral neural tube and activates PP1, leading to down-regulate cell proliferation within cranial neural tissue and the neural retina. Also acts as a regulator of migration of enteric neural crest cells (ENCCs) by activating PP1, leading to repression of the integrin signaling through the rho/rock pathway.</text>
</comment>
<dbReference type="GO" id="GO:0001755">
    <property type="term" value="P:neural crest cell migration"/>
    <property type="evidence" value="ECO:0007669"/>
    <property type="project" value="UniProtKB-UniRule"/>
</dbReference>
<feature type="repeat" description="RPEL" evidence="9">
    <location>
        <begin position="77"/>
        <end position="102"/>
    </location>
</feature>
<dbReference type="Pfam" id="PF02755">
    <property type="entry name" value="RPEL"/>
    <property type="match status" value="3"/>
</dbReference>
<name>A0AAY4BIE9_9TELE</name>
<dbReference type="GO" id="GO:0030036">
    <property type="term" value="P:actin cytoskeleton organization"/>
    <property type="evidence" value="ECO:0007669"/>
    <property type="project" value="UniProtKB-UniRule"/>
</dbReference>
<dbReference type="PANTHER" id="PTHR12751">
    <property type="entry name" value="PHOSPHATASE AND ACTIN REGULATOR PHACTR"/>
    <property type="match status" value="1"/>
</dbReference>
<dbReference type="AlphaFoldDB" id="A0AAY4BIE9"/>
<dbReference type="GeneTree" id="ENSGT00940000157582"/>
<feature type="compositionally biased region" description="Pro residues" evidence="11">
    <location>
        <begin position="757"/>
        <end position="767"/>
    </location>
</feature>
<dbReference type="SMART" id="SM00707">
    <property type="entry name" value="RPEL"/>
    <property type="match status" value="3"/>
</dbReference>
<dbReference type="PANTHER" id="PTHR12751:SF4">
    <property type="entry name" value="PHOSPHATASE AND ACTIN REGULATOR 4"/>
    <property type="match status" value="1"/>
</dbReference>
<evidence type="ECO:0000256" key="8">
    <source>
        <dbReference type="ARBA" id="ARBA00023273"/>
    </source>
</evidence>
<dbReference type="GO" id="GO:2001045">
    <property type="term" value="P:negative regulation of integrin-mediated signaling pathway"/>
    <property type="evidence" value="ECO:0007669"/>
    <property type="project" value="UniProtKB-UniRule"/>
</dbReference>
<accession>A0AAY4BIE9</accession>
<evidence type="ECO:0000256" key="3">
    <source>
        <dbReference type="ARBA" id="ARBA00022473"/>
    </source>
</evidence>
<keyword evidence="4 10" id="KW-0963">Cytoplasm</keyword>
<dbReference type="GO" id="GO:0007266">
    <property type="term" value="P:Rho protein signal transduction"/>
    <property type="evidence" value="ECO:0007669"/>
    <property type="project" value="UniProtKB-UniRule"/>
</dbReference>
<organism evidence="12 13">
    <name type="scientific">Denticeps clupeoides</name>
    <name type="common">denticle herring</name>
    <dbReference type="NCBI Taxonomy" id="299321"/>
    <lineage>
        <taxon>Eukaryota</taxon>
        <taxon>Metazoa</taxon>
        <taxon>Chordata</taxon>
        <taxon>Craniata</taxon>
        <taxon>Vertebrata</taxon>
        <taxon>Euteleostomi</taxon>
        <taxon>Actinopterygii</taxon>
        <taxon>Neopterygii</taxon>
        <taxon>Teleostei</taxon>
        <taxon>Clupei</taxon>
        <taxon>Clupeiformes</taxon>
        <taxon>Denticipitoidei</taxon>
        <taxon>Denticipitidae</taxon>
        <taxon>Denticeps</taxon>
    </lineage>
</organism>
<evidence type="ECO:0000256" key="7">
    <source>
        <dbReference type="ARBA" id="ARBA00023203"/>
    </source>
</evidence>
<feature type="compositionally biased region" description="Basic and acidic residues" evidence="11">
    <location>
        <begin position="829"/>
        <end position="841"/>
    </location>
</feature>
<feature type="region of interest" description="Disordered" evidence="11">
    <location>
        <begin position="1"/>
        <end position="51"/>
    </location>
</feature>
<evidence type="ECO:0000313" key="13">
    <source>
        <dbReference type="Proteomes" id="UP000694580"/>
    </source>
</evidence>
<keyword evidence="7 10" id="KW-0009">Actin-binding</keyword>
<feature type="compositionally biased region" description="Pro residues" evidence="11">
    <location>
        <begin position="478"/>
        <end position="487"/>
    </location>
</feature>
<gene>
    <name evidence="12" type="primary">phactr4a</name>
</gene>
<keyword evidence="3 10" id="KW-0217">Developmental protein</keyword>
<dbReference type="GO" id="GO:0008157">
    <property type="term" value="F:protein phosphatase 1 binding"/>
    <property type="evidence" value="ECO:0007669"/>
    <property type="project" value="UniProtKB-UniRule"/>
</dbReference>
<evidence type="ECO:0000256" key="10">
    <source>
        <dbReference type="RuleBase" id="RU367131"/>
    </source>
</evidence>
<feature type="compositionally biased region" description="Polar residues" evidence="11">
    <location>
        <begin position="29"/>
        <end position="41"/>
    </location>
</feature>
<feature type="region of interest" description="Disordered" evidence="11">
    <location>
        <begin position="561"/>
        <end position="685"/>
    </location>
</feature>
<feature type="compositionally biased region" description="Polar residues" evidence="11">
    <location>
        <begin position="1"/>
        <end position="10"/>
    </location>
</feature>
<dbReference type="GO" id="GO:0030027">
    <property type="term" value="C:lamellipodium"/>
    <property type="evidence" value="ECO:0007669"/>
    <property type="project" value="UniProtKB-SubCell"/>
</dbReference>
<evidence type="ECO:0000313" key="12">
    <source>
        <dbReference type="Ensembl" id="ENSDCDP00010020392.1"/>
    </source>
</evidence>
<feature type="compositionally biased region" description="Basic and acidic residues" evidence="11">
    <location>
        <begin position="126"/>
        <end position="161"/>
    </location>
</feature>
<feature type="compositionally biased region" description="Basic and acidic residues" evidence="11">
    <location>
        <begin position="369"/>
        <end position="382"/>
    </location>
</feature>
<dbReference type="GO" id="GO:0061386">
    <property type="term" value="P:closure of optic fissure"/>
    <property type="evidence" value="ECO:0007669"/>
    <property type="project" value="UniProtKB-UniRule"/>
</dbReference>
<feature type="compositionally biased region" description="Basic and acidic residues" evidence="11">
    <location>
        <begin position="82"/>
        <end position="109"/>
    </location>
</feature>
<sequence length="984" mass="111072">MGQGSSSEPRPQQHPPAPGHDDDVDHQHGSNASEDGSSADGTPSTKSKTKFSSFGKIFKPWKWRKKKSSEKFKETSEVLERKISMRRPRQELIDRGVLKEIPENDREGSDVNYSKSLPVKNGHPVGGDRELDSRRSQGDDRRSTLAPEPDRRSRSPSDAADRSTLVRNRVPLDVDARTRLPSDMDRSSSTLTQGQARNDRREWRDDRDPRDDRARRDDRDERERRDRKEDNRDRRDKRDERERRYDRVEREERDKREREERERDRRDRKDYRDRRDDRERRDNRDRRDERERRDGRDERERREERERRDEKENRDGRPMRPFSEMDLTNLSKGRQEEWSKSRPVSTLPRYTPAAEDCRGRTNSVGVRFPESEGGRDSEKEAPPPKQAILPPKWLMSSAPSDGRTSSASSSSSTTSTSSLPPIAKPPPRTTSLIGDNPTRSVPVPHAAPPTEQEAPPTAPIPAPAPVPLPAPAASALPKQPPAPPPKPGNRSSNPALLDQGPHSKTPRVSGDVFITTPQRRLCWSSWRRQAEGGVYLSLPAYLCRRATPASTAELSQAAGGVNLVPVKPSPPMPPKRLTPIGKRNSEEPVPPNQTEASAAGPAPNPTPAPTTIPITGPTPAPAPAIVEDPKSGPGVPQSDSMSPPPAHIPPSPPRPHPRSNPTLVPIINEPQSPTTEPPSQPPLHVLIQRALISPGLVKPSPDASRRAHSLLFELPPEVTDERAGGDRHSLPVYIEPLRLPEDDDFDMEEELQKLRPKPPPPPPPQPELQPRSRRGLVGDICVTVIPEAGAPEEDDDEDSDGPILYKEDEEEEEDEEIPTSGLASRVKRKDTLALKLERQEGGGDGGSGSWSNREQWEALREQIGSTLTRRLSQRPTVQELEQRNILPAKNEDVRRAERSEIKRRLTRKLSQRPTVAELQARKILRFHEYVECTEAQDYDRRADKPWTKLTPADKAAIRKELNEYKSSEMEVHEESRIYTRFHRP</sequence>
<feature type="compositionally biased region" description="Pro residues" evidence="11">
    <location>
        <begin position="642"/>
        <end position="654"/>
    </location>
</feature>
<evidence type="ECO:0000256" key="9">
    <source>
        <dbReference type="PROSITE-ProRule" id="PRU00401"/>
    </source>
</evidence>
<dbReference type="Proteomes" id="UP000694580">
    <property type="component" value="Chromosome 20"/>
</dbReference>
<feature type="compositionally biased region" description="Basic and acidic residues" evidence="11">
    <location>
        <begin position="19"/>
        <end position="28"/>
    </location>
</feature>
<dbReference type="RefSeq" id="XP_028820656.1">
    <property type="nucleotide sequence ID" value="XM_028964823.1"/>
</dbReference>
<feature type="compositionally biased region" description="Acidic residues" evidence="11">
    <location>
        <begin position="807"/>
        <end position="817"/>
    </location>
</feature>
<comment type="similarity">
    <text evidence="1 10">Belongs to the phosphatase and actin regulator family.</text>
</comment>
<evidence type="ECO:0000256" key="4">
    <source>
        <dbReference type="ARBA" id="ARBA00022490"/>
    </source>
</evidence>
<comment type="subcellular location">
    <subcellularLocation>
        <location evidence="10">Cytoplasm</location>
    </subcellularLocation>
    <subcellularLocation>
        <location evidence="10">Cell projection</location>
        <location evidence="10">Lamellipodium</location>
    </subcellularLocation>
</comment>
<dbReference type="GO" id="GO:0001843">
    <property type="term" value="P:neural tube closure"/>
    <property type="evidence" value="ECO:0007669"/>
    <property type="project" value="UniProtKB-UniRule"/>
</dbReference>
<dbReference type="GO" id="GO:0003779">
    <property type="term" value="F:actin binding"/>
    <property type="evidence" value="ECO:0007669"/>
    <property type="project" value="UniProtKB-UniRule"/>
</dbReference>
<feature type="region of interest" description="Disordered" evidence="11">
    <location>
        <begin position="735"/>
        <end position="854"/>
    </location>
</feature>
<proteinExistence type="inferred from homology"/>
<protein>
    <recommendedName>
        <fullName evidence="10">Phosphatase and actin regulator 4</fullName>
    </recommendedName>
</protein>
<dbReference type="GO" id="GO:0048484">
    <property type="term" value="P:enteric nervous system development"/>
    <property type="evidence" value="ECO:0007669"/>
    <property type="project" value="UniProtKB-UniRule"/>
</dbReference>
<reference evidence="12" key="2">
    <citation type="submission" date="2025-08" db="UniProtKB">
        <authorList>
            <consortium name="Ensembl"/>
        </authorList>
    </citation>
    <scope>IDENTIFICATION</scope>
</reference>
<keyword evidence="5" id="KW-0677">Repeat</keyword>
<feature type="compositionally biased region" description="Basic and acidic residues" evidence="11">
    <location>
        <begin position="170"/>
        <end position="186"/>
    </location>
</feature>
<feature type="compositionally biased region" description="Low complexity" evidence="11">
    <location>
        <begin position="396"/>
        <end position="418"/>
    </location>
</feature>
<evidence type="ECO:0000256" key="5">
    <source>
        <dbReference type="ARBA" id="ARBA00022737"/>
    </source>
</evidence>
<evidence type="ECO:0000256" key="2">
    <source>
        <dbReference type="ARBA" id="ARBA00011844"/>
    </source>
</evidence>
<feature type="repeat" description="RPEL" evidence="9">
    <location>
        <begin position="865"/>
        <end position="890"/>
    </location>
</feature>
<dbReference type="Gene3D" id="6.10.140.2130">
    <property type="match status" value="1"/>
</dbReference>
<reference evidence="12 13" key="1">
    <citation type="submission" date="2020-06" db="EMBL/GenBank/DDBJ databases">
        <authorList>
            <consortium name="Wellcome Sanger Institute Data Sharing"/>
        </authorList>
    </citation>
    <scope>NUCLEOTIDE SEQUENCE [LARGE SCALE GENOMIC DNA]</scope>
</reference>
<feature type="compositionally biased region" description="Low complexity" evidence="11">
    <location>
        <begin position="42"/>
        <end position="51"/>
    </location>
</feature>
<feature type="compositionally biased region" description="Polar residues" evidence="11">
    <location>
        <begin position="429"/>
        <end position="439"/>
    </location>
</feature>
<feature type="compositionally biased region" description="Basic and acidic residues" evidence="11">
    <location>
        <begin position="197"/>
        <end position="318"/>
    </location>
</feature>
<keyword evidence="6 10" id="KW-0524">Neurogenesis</keyword>
<comment type="subunit">
    <text evidence="2 10">Binds PPP1CA and actin.</text>
</comment>
<keyword evidence="13" id="KW-1185">Reference proteome</keyword>
<evidence type="ECO:0000256" key="11">
    <source>
        <dbReference type="SAM" id="MobiDB-lite"/>
    </source>
</evidence>
<feature type="compositionally biased region" description="Acidic residues" evidence="11">
    <location>
        <begin position="790"/>
        <end position="800"/>
    </location>
</feature>
<feature type="repeat" description="RPEL" evidence="9">
    <location>
        <begin position="903"/>
        <end position="928"/>
    </location>
</feature>
<dbReference type="Ensembl" id="ENSDCDT00010021638.1">
    <property type="protein sequence ID" value="ENSDCDP00010020392.1"/>
    <property type="gene ID" value="ENSDCDG00010009247.1"/>
</dbReference>
<reference evidence="12" key="3">
    <citation type="submission" date="2025-09" db="UniProtKB">
        <authorList>
            <consortium name="Ensembl"/>
        </authorList>
    </citation>
    <scope>IDENTIFICATION</scope>
</reference>
<dbReference type="Gene3D" id="6.10.140.1750">
    <property type="match status" value="1"/>
</dbReference>
<feature type="compositionally biased region" description="Pro residues" evidence="11">
    <location>
        <begin position="602"/>
        <end position="622"/>
    </location>
</feature>
<dbReference type="GO" id="GO:0051726">
    <property type="term" value="P:regulation of cell cycle"/>
    <property type="evidence" value="ECO:0007669"/>
    <property type="project" value="UniProtKB-UniRule"/>
</dbReference>
<dbReference type="GeneID" id="114770706"/>
<feature type="compositionally biased region" description="Pro residues" evidence="11">
    <location>
        <begin position="456"/>
        <end position="470"/>
    </location>
</feature>
<dbReference type="GO" id="GO:0005737">
    <property type="term" value="C:cytoplasm"/>
    <property type="evidence" value="ECO:0007669"/>
    <property type="project" value="UniProtKB-SubCell"/>
</dbReference>
<evidence type="ECO:0000256" key="6">
    <source>
        <dbReference type="ARBA" id="ARBA00022902"/>
    </source>
</evidence>
<feature type="region of interest" description="Disordered" evidence="11">
    <location>
        <begin position="82"/>
        <end position="516"/>
    </location>
</feature>
<feature type="compositionally biased region" description="Pro residues" evidence="11">
    <location>
        <begin position="567"/>
        <end position="576"/>
    </location>
</feature>
<dbReference type="GO" id="GO:0072542">
    <property type="term" value="F:protein phosphatase activator activity"/>
    <property type="evidence" value="ECO:0007669"/>
    <property type="project" value="UniProtKB-UniRule"/>
</dbReference>
<evidence type="ECO:0000256" key="1">
    <source>
        <dbReference type="ARBA" id="ARBA00009795"/>
    </source>
</evidence>
<keyword evidence="8 10" id="KW-0966">Cell projection</keyword>